<feature type="non-terminal residue" evidence="2">
    <location>
        <position position="1"/>
    </location>
</feature>
<feature type="compositionally biased region" description="Gly residues" evidence="1">
    <location>
        <begin position="76"/>
        <end position="88"/>
    </location>
</feature>
<dbReference type="GO" id="GO:0004616">
    <property type="term" value="F:phosphogluconate dehydrogenase (decarboxylating) activity"/>
    <property type="evidence" value="ECO:0007669"/>
    <property type="project" value="UniProtKB-EC"/>
</dbReference>
<sequence>PSRARRGTGRLAACGRDGCRARRAGARLLVVARLLRRVPTRAPPREPDPGPARPVRRAHVSSRRPRRRLPHVLGRGRAGGGGRAGGSARGRDQGRHGRRL</sequence>
<proteinExistence type="predicted"/>
<name>A0A6J4UJE0_9ACTN</name>
<dbReference type="AlphaFoldDB" id="A0A6J4UJE0"/>
<organism evidence="2">
    <name type="scientific">uncultured Thermoleophilia bacterium</name>
    <dbReference type="NCBI Taxonomy" id="1497501"/>
    <lineage>
        <taxon>Bacteria</taxon>
        <taxon>Bacillati</taxon>
        <taxon>Actinomycetota</taxon>
        <taxon>Thermoleophilia</taxon>
        <taxon>environmental samples</taxon>
    </lineage>
</organism>
<dbReference type="EMBL" id="CADCWC010000438">
    <property type="protein sequence ID" value="CAA9552199.1"/>
    <property type="molecule type" value="Genomic_DNA"/>
</dbReference>
<dbReference type="EC" id="1.1.1.44" evidence="2"/>
<feature type="region of interest" description="Disordered" evidence="1">
    <location>
        <begin position="37"/>
        <end position="100"/>
    </location>
</feature>
<reference evidence="2" key="1">
    <citation type="submission" date="2020-02" db="EMBL/GenBank/DDBJ databases">
        <authorList>
            <person name="Meier V. D."/>
        </authorList>
    </citation>
    <scope>NUCLEOTIDE SEQUENCE</scope>
    <source>
        <strain evidence="2">AVDCRST_MAG79</strain>
    </source>
</reference>
<gene>
    <name evidence="2" type="ORF">AVDCRST_MAG79-2795</name>
</gene>
<accession>A0A6J4UJE0</accession>
<evidence type="ECO:0000313" key="2">
    <source>
        <dbReference type="EMBL" id="CAA9552199.1"/>
    </source>
</evidence>
<feature type="compositionally biased region" description="Basic and acidic residues" evidence="1">
    <location>
        <begin position="89"/>
        <end position="100"/>
    </location>
</feature>
<evidence type="ECO:0000256" key="1">
    <source>
        <dbReference type="SAM" id="MobiDB-lite"/>
    </source>
</evidence>
<keyword evidence="2" id="KW-0560">Oxidoreductase</keyword>
<feature type="non-terminal residue" evidence="2">
    <location>
        <position position="100"/>
    </location>
</feature>
<protein>
    <submittedName>
        <fullName evidence="2">6-phosphogluconate dehydrogenase, decarboxylating</fullName>
        <ecNumber evidence="2">1.1.1.44</ecNumber>
    </submittedName>
</protein>
<feature type="compositionally biased region" description="Basic residues" evidence="1">
    <location>
        <begin position="54"/>
        <end position="70"/>
    </location>
</feature>